<evidence type="ECO:0000313" key="2">
    <source>
        <dbReference type="Proteomes" id="UP001652625"/>
    </source>
</evidence>
<proteinExistence type="predicted"/>
<protein>
    <submittedName>
        <fullName evidence="3 4">Uncharacterized protein LOC105843499</fullName>
    </submittedName>
</protein>
<feature type="transmembrane region" description="Helical" evidence="1">
    <location>
        <begin position="100"/>
        <end position="120"/>
    </location>
</feature>
<feature type="transmembrane region" description="Helical" evidence="1">
    <location>
        <begin position="132"/>
        <end position="151"/>
    </location>
</feature>
<accession>A0ABM4C4N3</accession>
<dbReference type="SUPFAM" id="SSF81321">
    <property type="entry name" value="Family A G protein-coupled receptor-like"/>
    <property type="match status" value="1"/>
</dbReference>
<evidence type="ECO:0000256" key="1">
    <source>
        <dbReference type="SAM" id="Phobius"/>
    </source>
</evidence>
<dbReference type="RefSeq" id="XP_065656538.1">
    <property type="nucleotide sequence ID" value="XM_065800466.1"/>
</dbReference>
<dbReference type="RefSeq" id="XP_065656537.1">
    <property type="nucleotide sequence ID" value="XM_065800465.1"/>
</dbReference>
<keyword evidence="2" id="KW-1185">Reference proteome</keyword>
<evidence type="ECO:0000313" key="3">
    <source>
        <dbReference type="RefSeq" id="XP_065656537.1"/>
    </source>
</evidence>
<keyword evidence="1" id="KW-1133">Transmembrane helix</keyword>
<organism evidence="2 3">
    <name type="scientific">Hydra vulgaris</name>
    <name type="common">Hydra</name>
    <name type="synonym">Hydra attenuata</name>
    <dbReference type="NCBI Taxonomy" id="6087"/>
    <lineage>
        <taxon>Eukaryota</taxon>
        <taxon>Metazoa</taxon>
        <taxon>Cnidaria</taxon>
        <taxon>Hydrozoa</taxon>
        <taxon>Hydroidolina</taxon>
        <taxon>Anthoathecata</taxon>
        <taxon>Aplanulata</taxon>
        <taxon>Hydridae</taxon>
        <taxon>Hydra</taxon>
    </lineage>
</organism>
<feature type="transmembrane region" description="Helical" evidence="1">
    <location>
        <begin position="204"/>
        <end position="229"/>
    </location>
</feature>
<feature type="transmembrane region" description="Helical" evidence="1">
    <location>
        <begin position="241"/>
        <end position="260"/>
    </location>
</feature>
<dbReference type="GeneID" id="105843499"/>
<reference evidence="3 4" key="1">
    <citation type="submission" date="2025-05" db="UniProtKB">
        <authorList>
            <consortium name="RefSeq"/>
        </authorList>
    </citation>
    <scope>IDENTIFICATION</scope>
</reference>
<feature type="transmembrane region" description="Helical" evidence="1">
    <location>
        <begin position="163"/>
        <end position="183"/>
    </location>
</feature>
<name>A0ABM4C4N3_HYDVU</name>
<feature type="transmembrane region" description="Helical" evidence="1">
    <location>
        <begin position="24"/>
        <end position="45"/>
    </location>
</feature>
<dbReference type="Proteomes" id="UP001652625">
    <property type="component" value="Chromosome 06"/>
</dbReference>
<evidence type="ECO:0000313" key="4">
    <source>
        <dbReference type="RefSeq" id="XP_065656538.1"/>
    </source>
</evidence>
<gene>
    <name evidence="3 4" type="primary">LOC105843499</name>
</gene>
<keyword evidence="1" id="KW-0472">Membrane</keyword>
<feature type="transmembrane region" description="Helical" evidence="1">
    <location>
        <begin position="57"/>
        <end position="80"/>
    </location>
</feature>
<dbReference type="Gene3D" id="1.20.1070.10">
    <property type="entry name" value="Rhodopsin 7-helix transmembrane proteins"/>
    <property type="match status" value="1"/>
</dbReference>
<keyword evidence="1" id="KW-0812">Transmembrane</keyword>
<sequence length="316" mass="36790">MFSNKTQTLTNNTNNKNIVNDTTYVLVTLCPIGIVLHITGIYLLLKSKKLKMHKIDRVIIFNLSLTEILTNVILFFLGILNIVGKPHKTWMIVSMRTFIFAYYITTVLLTINRFLILYLNVKYYSFVSKKKVIYCLITFWVCSFLVGFWTAKIKQKEHAILDITFDGFIAVLSIFVYSYALILSRNMSNNISLIQNRKAFLKSLILPATIVSTYLALTAIPHFISAYYILKKAKANQNLALALDIVLVLAYWKDAVIYLYTNKFRKYFGLICRKKLSKKFNFQEIQETVDLEKHFFIRSQEEKKNFSSNSNNFFVD</sequence>